<organism evidence="3 4">
    <name type="scientific">Streptomyces cuspidosporus</name>
    <dbReference type="NCBI Taxonomy" id="66882"/>
    <lineage>
        <taxon>Bacteria</taxon>
        <taxon>Bacillati</taxon>
        <taxon>Actinomycetota</taxon>
        <taxon>Actinomycetes</taxon>
        <taxon>Kitasatosporales</taxon>
        <taxon>Streptomycetaceae</taxon>
        <taxon>Streptomyces</taxon>
    </lineage>
</organism>
<evidence type="ECO:0000313" key="4">
    <source>
        <dbReference type="Proteomes" id="UP001500253"/>
    </source>
</evidence>
<feature type="domain" description="REase associating with pPIWI RE" evidence="1">
    <location>
        <begin position="267"/>
        <end position="390"/>
    </location>
</feature>
<protein>
    <recommendedName>
        <fullName evidence="5">REase associating with pPIWI RE domain-containing protein</fullName>
    </recommendedName>
</protein>
<name>A0ABN3FJB7_9ACTN</name>
<evidence type="ECO:0008006" key="5">
    <source>
        <dbReference type="Google" id="ProtNLM"/>
    </source>
</evidence>
<proteinExistence type="predicted"/>
<dbReference type="EMBL" id="BAAASD010000004">
    <property type="protein sequence ID" value="GAA2330881.1"/>
    <property type="molecule type" value="Genomic_DNA"/>
</dbReference>
<sequence length="396" mass="44369">MVHQAAPERLAEVGSNVADDYMTLKLLAAGLARILWERQRVRDGAEPTSGLLPQAWRTGVTRLCWRALEQGGSLPVSDMEVFAWCRQPLGSWPVPLDISESDSDSRLIDGDELSAFTDEAARLAPKSDAEAELTENKAFAKLQTAAEMHGLTEKEVQQAYVALRLFLIENPVVADLELNRLTQRFPKADRHGRLYVRDFFDAAYQYRNTGGPASCRVCSDCGNPMYEGVEVCGTPGCTGVPAIRQLRVLEGYYVQHRGVRVCMHDPGLVEKRLFDALGHLPEGRARLLKWPGMDACDVAVEFPDPAAPDDPDRSEWWAGDAKDCTSATMLGRSFKWDQRMRARHRFLILPQHRFEQKHYVDDLKREMQGRSDGVRVISEGDFVSKARARALGGTPW</sequence>
<evidence type="ECO:0000259" key="2">
    <source>
        <dbReference type="Pfam" id="PF18156"/>
    </source>
</evidence>
<comment type="caution">
    <text evidence="3">The sequence shown here is derived from an EMBL/GenBank/DDBJ whole genome shotgun (WGS) entry which is preliminary data.</text>
</comment>
<dbReference type="Pfam" id="PF18156">
    <property type="entry name" value="pPIWI_RE_Y"/>
    <property type="match status" value="1"/>
</dbReference>
<dbReference type="InterPro" id="IPR040828">
    <property type="entry name" value="pPIWI_RE_REase"/>
</dbReference>
<evidence type="ECO:0000313" key="3">
    <source>
        <dbReference type="EMBL" id="GAA2330881.1"/>
    </source>
</evidence>
<dbReference type="RefSeq" id="WP_346173737.1">
    <property type="nucleotide sequence ID" value="NZ_BAAASD010000004.1"/>
</dbReference>
<accession>A0ABN3FJB7</accession>
<keyword evidence="4" id="KW-1185">Reference proteome</keyword>
<dbReference type="Pfam" id="PF18154">
    <property type="entry name" value="pPIWI_RE_REase"/>
    <property type="match status" value="1"/>
</dbReference>
<gene>
    <name evidence="3" type="ORF">GCM10010246_12370</name>
</gene>
<feature type="domain" description="pPIWI-RE three-gene island" evidence="2">
    <location>
        <begin position="53"/>
        <end position="173"/>
    </location>
</feature>
<evidence type="ECO:0000259" key="1">
    <source>
        <dbReference type="Pfam" id="PF18154"/>
    </source>
</evidence>
<dbReference type="Proteomes" id="UP001500253">
    <property type="component" value="Unassembled WGS sequence"/>
</dbReference>
<reference evidence="3 4" key="1">
    <citation type="journal article" date="2019" name="Int. J. Syst. Evol. Microbiol.">
        <title>The Global Catalogue of Microorganisms (GCM) 10K type strain sequencing project: providing services to taxonomists for standard genome sequencing and annotation.</title>
        <authorList>
            <consortium name="The Broad Institute Genomics Platform"/>
            <consortium name="The Broad Institute Genome Sequencing Center for Infectious Disease"/>
            <person name="Wu L."/>
            <person name="Ma J."/>
        </authorList>
    </citation>
    <scope>NUCLEOTIDE SEQUENCE [LARGE SCALE GENOMIC DNA]</scope>
    <source>
        <strain evidence="3 4">JCM 4316</strain>
    </source>
</reference>
<dbReference type="InterPro" id="IPR041191">
    <property type="entry name" value="pPIWI_RE_Y"/>
</dbReference>